<feature type="transmembrane region" description="Helical" evidence="1">
    <location>
        <begin position="379"/>
        <end position="396"/>
    </location>
</feature>
<accession>W7MXA8</accession>
<keyword evidence="1" id="KW-0472">Membrane</keyword>
<keyword evidence="1" id="KW-0812">Transmembrane</keyword>
<feature type="transmembrane region" description="Helical" evidence="1">
    <location>
        <begin position="236"/>
        <end position="257"/>
    </location>
</feature>
<protein>
    <submittedName>
        <fullName evidence="3">Uncharacterized protein</fullName>
    </submittedName>
</protein>
<feature type="transmembrane region" description="Helical" evidence="1">
    <location>
        <begin position="269"/>
        <end position="292"/>
    </location>
</feature>
<feature type="signal peptide" evidence="2">
    <location>
        <begin position="1"/>
        <end position="23"/>
    </location>
</feature>
<keyword evidence="2" id="KW-0732">Signal</keyword>
<dbReference type="EMBL" id="DS022268">
    <property type="protein sequence ID" value="EWG55996.1"/>
    <property type="molecule type" value="Genomic_DNA"/>
</dbReference>
<dbReference type="RefSeq" id="XP_018762187.1">
    <property type="nucleotide sequence ID" value="XM_018903427.1"/>
</dbReference>
<dbReference type="OrthoDB" id="194358at2759"/>
<dbReference type="GeneID" id="30071375"/>
<organism evidence="3 4">
    <name type="scientific">Gibberella moniliformis (strain M3125 / FGSC 7600)</name>
    <name type="common">Maize ear and stalk rot fungus</name>
    <name type="synonym">Fusarium verticillioides</name>
    <dbReference type="NCBI Taxonomy" id="334819"/>
    <lineage>
        <taxon>Eukaryota</taxon>
        <taxon>Fungi</taxon>
        <taxon>Dikarya</taxon>
        <taxon>Ascomycota</taxon>
        <taxon>Pezizomycotina</taxon>
        <taxon>Sordariomycetes</taxon>
        <taxon>Hypocreomycetidae</taxon>
        <taxon>Hypocreales</taxon>
        <taxon>Nectriaceae</taxon>
        <taxon>Fusarium</taxon>
        <taxon>Fusarium fujikuroi species complex</taxon>
    </lineage>
</organism>
<feature type="transmembrane region" description="Helical" evidence="1">
    <location>
        <begin position="402"/>
        <end position="424"/>
    </location>
</feature>
<evidence type="ECO:0000256" key="2">
    <source>
        <dbReference type="SAM" id="SignalP"/>
    </source>
</evidence>
<dbReference type="AlphaFoldDB" id="W7MXA8"/>
<name>W7MXA8_GIBM7</name>
<feature type="chain" id="PRO_5004896961" evidence="2">
    <location>
        <begin position="24"/>
        <end position="465"/>
    </location>
</feature>
<dbReference type="KEGG" id="fvr:FVEG_14093"/>
<dbReference type="VEuPathDB" id="FungiDB:FVEG_14093"/>
<evidence type="ECO:0000313" key="3">
    <source>
        <dbReference type="EMBL" id="EWG55996.1"/>
    </source>
</evidence>
<sequence>MHTKSSLRLSFALLLLLVVETLADDDDTDFLMNVFSDLGPVLALFGEQFARQFLSETFTWYNHVIFACVPLGIMRAIAGAIRVQGHKFLKAFIGRARENKAAAEIEYMSSTSAKVGELFNGRGIVRTMGQPEIAQFIVFPDELPKEKKGAQNQSYTQVRISRRHSIQGYCDELDLAAQNWLKSFKHTETRKKGCRASRRPIWPIHLENPIDSLKSPNLHLNIATGKISPRRRSIELHLAAIVAVILQASLLIIAAVVPYRAQGYESQPWGLPCYIGGSVLLFIGKLACSVAIERSTKEFKWRPSSGINNETRDSSEVRPQSMGLFWVQRTQRVSDQDFDSYVISSRNKQFISTSSRREDVLSGKSNKENKGLKRLESDFLAVTAIFAGGAGFTIQFIGLRGLPLPCAVAQLGAIIAIAIIRALVCQRLGDDPNYCAAPSRYELDLLATQLVNSSSPRPPNQPLKP</sequence>
<proteinExistence type="predicted"/>
<evidence type="ECO:0000313" key="4">
    <source>
        <dbReference type="Proteomes" id="UP000009096"/>
    </source>
</evidence>
<feature type="transmembrane region" description="Helical" evidence="1">
    <location>
        <begin position="60"/>
        <end position="81"/>
    </location>
</feature>
<keyword evidence="1" id="KW-1133">Transmembrane helix</keyword>
<dbReference type="Proteomes" id="UP000009096">
    <property type="component" value="Unassembled WGS sequence"/>
</dbReference>
<gene>
    <name evidence="3" type="ORF">FVEG_14093</name>
</gene>
<reference evidence="4" key="1">
    <citation type="journal article" date="2007" name="Science">
        <title>The Fusarium graminearum genome reveals a link between localized polymorphism and pathogen specialization.</title>
        <authorList>
            <person name="Cuomo C.A."/>
            <person name="Gueldener U."/>
            <person name="Xu J.-R."/>
            <person name="Trail F."/>
            <person name="Turgeon B.G."/>
            <person name="Di Pietro A."/>
            <person name="Walton J.D."/>
            <person name="Ma L.-J."/>
            <person name="Baker S.E."/>
            <person name="Rep M."/>
            <person name="Adam G."/>
            <person name="Antoniw J."/>
            <person name="Baldwin T."/>
            <person name="Calvo S.E."/>
            <person name="Chang Y.-L."/>
            <person name="DeCaprio D."/>
            <person name="Gale L.R."/>
            <person name="Gnerre S."/>
            <person name="Goswami R.S."/>
            <person name="Hammond-Kosack K."/>
            <person name="Harris L.J."/>
            <person name="Hilburn K."/>
            <person name="Kennell J.C."/>
            <person name="Kroken S."/>
            <person name="Magnuson J.K."/>
            <person name="Mannhaupt G."/>
            <person name="Mauceli E.W."/>
            <person name="Mewes H.-W."/>
            <person name="Mitterbauer R."/>
            <person name="Muehlbauer G."/>
            <person name="Muensterkoetter M."/>
            <person name="Nelson D."/>
            <person name="O'Donnell K."/>
            <person name="Ouellet T."/>
            <person name="Qi W."/>
            <person name="Quesneville H."/>
            <person name="Roncero M.I.G."/>
            <person name="Seong K.-Y."/>
            <person name="Tetko I.V."/>
            <person name="Urban M."/>
            <person name="Waalwijk C."/>
            <person name="Ward T.J."/>
            <person name="Yao J."/>
            <person name="Birren B.W."/>
            <person name="Kistler H.C."/>
        </authorList>
    </citation>
    <scope>NUCLEOTIDE SEQUENCE [LARGE SCALE GENOMIC DNA]</scope>
    <source>
        <strain evidence="4">M3125 / FGSC 7600</strain>
    </source>
</reference>
<reference evidence="3 4" key="2">
    <citation type="journal article" date="2010" name="Nature">
        <title>Comparative genomics reveals mobile pathogenicity chromosomes in Fusarium.</title>
        <authorList>
            <person name="Ma L.J."/>
            <person name="van der Does H.C."/>
            <person name="Borkovich K.A."/>
            <person name="Coleman J.J."/>
            <person name="Daboussi M.J."/>
            <person name="Di Pietro A."/>
            <person name="Dufresne M."/>
            <person name="Freitag M."/>
            <person name="Grabherr M."/>
            <person name="Henrissat B."/>
            <person name="Houterman P.M."/>
            <person name="Kang S."/>
            <person name="Shim W.B."/>
            <person name="Woloshuk C."/>
            <person name="Xie X."/>
            <person name="Xu J.R."/>
            <person name="Antoniw J."/>
            <person name="Baker S.E."/>
            <person name="Bluhm B.H."/>
            <person name="Breakspear A."/>
            <person name="Brown D.W."/>
            <person name="Butchko R.A."/>
            <person name="Chapman S."/>
            <person name="Coulson R."/>
            <person name="Coutinho P.M."/>
            <person name="Danchin E.G."/>
            <person name="Diener A."/>
            <person name="Gale L.R."/>
            <person name="Gardiner D.M."/>
            <person name="Goff S."/>
            <person name="Hammond-Kosack K.E."/>
            <person name="Hilburn K."/>
            <person name="Hua-Van A."/>
            <person name="Jonkers W."/>
            <person name="Kazan K."/>
            <person name="Kodira C.D."/>
            <person name="Koehrsen M."/>
            <person name="Kumar L."/>
            <person name="Lee Y.H."/>
            <person name="Li L."/>
            <person name="Manners J.M."/>
            <person name="Miranda-Saavedra D."/>
            <person name="Mukherjee M."/>
            <person name="Park G."/>
            <person name="Park J."/>
            <person name="Park S.Y."/>
            <person name="Proctor R.H."/>
            <person name="Regev A."/>
            <person name="Ruiz-Roldan M.C."/>
            <person name="Sain D."/>
            <person name="Sakthikumar S."/>
            <person name="Sykes S."/>
            <person name="Schwartz D.C."/>
            <person name="Turgeon B.G."/>
            <person name="Wapinski I."/>
            <person name="Yoder O."/>
            <person name="Young S."/>
            <person name="Zeng Q."/>
            <person name="Zhou S."/>
            <person name="Galagan J."/>
            <person name="Cuomo C.A."/>
            <person name="Kistler H.C."/>
            <person name="Rep M."/>
        </authorList>
    </citation>
    <scope>NUCLEOTIDE SEQUENCE [LARGE SCALE GENOMIC DNA]</scope>
    <source>
        <strain evidence="4">M3125 / FGSC 7600</strain>
    </source>
</reference>
<keyword evidence="4" id="KW-1185">Reference proteome</keyword>
<evidence type="ECO:0000256" key="1">
    <source>
        <dbReference type="SAM" id="Phobius"/>
    </source>
</evidence>
<dbReference type="eggNOG" id="KOG4177">
    <property type="taxonomic scope" value="Eukaryota"/>
</dbReference>